<evidence type="ECO:0000313" key="2">
    <source>
        <dbReference type="EMBL" id="MFC1410371.1"/>
    </source>
</evidence>
<accession>A0ABV6V9H9</accession>
<gene>
    <name evidence="2" type="ORF">ACEZDG_13960</name>
</gene>
<dbReference type="Proteomes" id="UP001592582">
    <property type="component" value="Unassembled WGS sequence"/>
</dbReference>
<feature type="region of interest" description="Disordered" evidence="1">
    <location>
        <begin position="1"/>
        <end position="20"/>
    </location>
</feature>
<sequence>MDDSQPTTPGVVHSEGEQQGRLLVDVVDTPHPGDWTGHRPAESAADPVLEQQVAGLVAAGFTMADLAAALQRGATLATYLTDSGTPEVAELLRNAVALKPRCCTCGARPAVYRNFAAQPFCRPCADDQQTPVDTASAQLAASEAQGWAQRLTPTATPADAISILRAHADWLDPNGTDVPPVDSLTAATLRLAAQFLEDVAPLPPLPRRRRLRPGLVGEMIETAQTLQREAAGPVDVRFVPVPTHDAELSTPIPDEGRIPALLYPGSEYASTAFTGYVNRTLPDIRALVQVGLDQEEAAAEQAAADRCEVVEVDGQPVRVHGQGDLTDVAQAAIEGLVRIGREQLEAEEAQAGTDGP</sequence>
<proteinExistence type="predicted"/>
<dbReference type="EMBL" id="JBHEZX010000005">
    <property type="protein sequence ID" value="MFC1410371.1"/>
    <property type="molecule type" value="Genomic_DNA"/>
</dbReference>
<dbReference type="RefSeq" id="WP_380507892.1">
    <property type="nucleotide sequence ID" value="NZ_JBHEZX010000005.1"/>
</dbReference>
<reference evidence="2 3" key="1">
    <citation type="submission" date="2024-09" db="EMBL/GenBank/DDBJ databases">
        <authorList>
            <person name="Lee S.D."/>
        </authorList>
    </citation>
    <scope>NUCLEOTIDE SEQUENCE [LARGE SCALE GENOMIC DNA]</scope>
    <source>
        <strain evidence="2 3">N1-1</strain>
    </source>
</reference>
<organism evidence="2 3">
    <name type="scientific">Streptacidiphilus alkalitolerans</name>
    <dbReference type="NCBI Taxonomy" id="3342712"/>
    <lineage>
        <taxon>Bacteria</taxon>
        <taxon>Bacillati</taxon>
        <taxon>Actinomycetota</taxon>
        <taxon>Actinomycetes</taxon>
        <taxon>Kitasatosporales</taxon>
        <taxon>Streptomycetaceae</taxon>
        <taxon>Streptacidiphilus</taxon>
    </lineage>
</organism>
<protein>
    <submittedName>
        <fullName evidence="2">Uncharacterized protein</fullName>
    </submittedName>
</protein>
<name>A0ABV6V9H9_9ACTN</name>
<evidence type="ECO:0000256" key="1">
    <source>
        <dbReference type="SAM" id="MobiDB-lite"/>
    </source>
</evidence>
<evidence type="ECO:0000313" key="3">
    <source>
        <dbReference type="Proteomes" id="UP001592582"/>
    </source>
</evidence>
<keyword evidence="3" id="KW-1185">Reference proteome</keyword>
<comment type="caution">
    <text evidence="2">The sequence shown here is derived from an EMBL/GenBank/DDBJ whole genome shotgun (WGS) entry which is preliminary data.</text>
</comment>